<organism evidence="1 2">
    <name type="scientific">Flavobacterium xinjiangense</name>
    <dbReference type="NCBI Taxonomy" id="178356"/>
    <lineage>
        <taxon>Bacteria</taxon>
        <taxon>Pseudomonadati</taxon>
        <taxon>Bacteroidota</taxon>
        <taxon>Flavobacteriia</taxon>
        <taxon>Flavobacteriales</taxon>
        <taxon>Flavobacteriaceae</taxon>
        <taxon>Flavobacterium</taxon>
    </lineage>
</organism>
<sequence>MTIAEMLCLLSDYNSETAEALEYINEFIEIFFSVNLPDSVLTLYWRWVVNKREIYSLLNIFINHILSNPF</sequence>
<evidence type="ECO:0000313" key="2">
    <source>
        <dbReference type="Proteomes" id="UP000184092"/>
    </source>
</evidence>
<dbReference type="EMBL" id="FRCL01000014">
    <property type="protein sequence ID" value="SHN12680.1"/>
    <property type="molecule type" value="Genomic_DNA"/>
</dbReference>
<dbReference type="Proteomes" id="UP000184092">
    <property type="component" value="Unassembled WGS sequence"/>
</dbReference>
<accession>A0A1M7P8C7</accession>
<name>A0A1M7P8C7_9FLAO</name>
<keyword evidence="2" id="KW-1185">Reference proteome</keyword>
<reference evidence="2" key="1">
    <citation type="submission" date="2016-11" db="EMBL/GenBank/DDBJ databases">
        <authorList>
            <person name="Varghese N."/>
            <person name="Submissions S."/>
        </authorList>
    </citation>
    <scope>NUCLEOTIDE SEQUENCE [LARGE SCALE GENOMIC DNA]</scope>
    <source>
        <strain evidence="2">CGMCC 1.2749</strain>
    </source>
</reference>
<protein>
    <submittedName>
        <fullName evidence="1">Uncharacterized protein</fullName>
    </submittedName>
</protein>
<evidence type="ECO:0000313" key="1">
    <source>
        <dbReference type="EMBL" id="SHN12680.1"/>
    </source>
</evidence>
<proteinExistence type="predicted"/>
<dbReference type="AlphaFoldDB" id="A0A1M7P8C7"/>
<gene>
    <name evidence="1" type="ORF">SAMN05216269_11461</name>
</gene>